<evidence type="ECO:0000313" key="1">
    <source>
        <dbReference type="EMBL" id="KAF0037402.1"/>
    </source>
</evidence>
<accession>A0A6A4T5D6</accession>
<dbReference type="EMBL" id="VEVO01000009">
    <property type="protein sequence ID" value="KAF0037402.1"/>
    <property type="molecule type" value="Genomic_DNA"/>
</dbReference>
<gene>
    <name evidence="1" type="ORF">F2P81_010276</name>
</gene>
<comment type="caution">
    <text evidence="1">The sequence shown here is derived from an EMBL/GenBank/DDBJ whole genome shotgun (WGS) entry which is preliminary data.</text>
</comment>
<sequence length="110" mass="12395">MNHSARGETLPFAVAYRKQKMSELFIVTTVVVSSICCSVLMDNTSLSTSHASSPRPLPTSDKDCHENWMHEVLIIFRWKAVTLTTDKVHPAPQGGHQLCHYRERALETLC</sequence>
<protein>
    <submittedName>
        <fullName evidence="1">Uncharacterized protein</fullName>
    </submittedName>
</protein>
<dbReference type="Proteomes" id="UP000438429">
    <property type="component" value="Unassembled WGS sequence"/>
</dbReference>
<proteinExistence type="predicted"/>
<evidence type="ECO:0000313" key="2">
    <source>
        <dbReference type="Proteomes" id="UP000438429"/>
    </source>
</evidence>
<reference evidence="1 2" key="1">
    <citation type="submission" date="2019-06" db="EMBL/GenBank/DDBJ databases">
        <title>Draft genomes of female and male turbot (Scophthalmus maximus).</title>
        <authorList>
            <person name="Xu H."/>
            <person name="Xu X.-W."/>
            <person name="Shao C."/>
            <person name="Chen S."/>
        </authorList>
    </citation>
    <scope>NUCLEOTIDE SEQUENCE [LARGE SCALE GENOMIC DNA]</scope>
    <source>
        <strain evidence="1">Ysfricsl-2016a</strain>
        <tissue evidence="1">Blood</tissue>
    </source>
</reference>
<dbReference type="AlphaFoldDB" id="A0A6A4T5D6"/>
<organism evidence="1 2">
    <name type="scientific">Scophthalmus maximus</name>
    <name type="common">Turbot</name>
    <name type="synonym">Psetta maxima</name>
    <dbReference type="NCBI Taxonomy" id="52904"/>
    <lineage>
        <taxon>Eukaryota</taxon>
        <taxon>Metazoa</taxon>
        <taxon>Chordata</taxon>
        <taxon>Craniata</taxon>
        <taxon>Vertebrata</taxon>
        <taxon>Euteleostomi</taxon>
        <taxon>Actinopterygii</taxon>
        <taxon>Neopterygii</taxon>
        <taxon>Teleostei</taxon>
        <taxon>Neoteleostei</taxon>
        <taxon>Acanthomorphata</taxon>
        <taxon>Carangaria</taxon>
        <taxon>Pleuronectiformes</taxon>
        <taxon>Pleuronectoidei</taxon>
        <taxon>Scophthalmidae</taxon>
        <taxon>Scophthalmus</taxon>
    </lineage>
</organism>
<name>A0A6A4T5D6_SCOMX</name>